<protein>
    <recommendedName>
        <fullName evidence="3">N-acetyltransferase domain-containing protein</fullName>
    </recommendedName>
</protein>
<proteinExistence type="predicted"/>
<keyword evidence="2" id="KW-1185">Reference proteome</keyword>
<dbReference type="SUPFAM" id="SSF55729">
    <property type="entry name" value="Acyl-CoA N-acyltransferases (Nat)"/>
    <property type="match status" value="1"/>
</dbReference>
<dbReference type="InterPro" id="IPR016181">
    <property type="entry name" value="Acyl_CoA_acyltransferase"/>
</dbReference>
<gene>
    <name evidence="1" type="ORF">BDW59DRAFT_137538</name>
</gene>
<evidence type="ECO:0008006" key="3">
    <source>
        <dbReference type="Google" id="ProtNLM"/>
    </source>
</evidence>
<name>A0ABR4J2U7_9EURO</name>
<dbReference type="Proteomes" id="UP001610335">
    <property type="component" value="Unassembled WGS sequence"/>
</dbReference>
<dbReference type="EMBL" id="JBFXLS010000002">
    <property type="protein sequence ID" value="KAL2834221.1"/>
    <property type="molecule type" value="Genomic_DNA"/>
</dbReference>
<sequence length="273" mass="30484">MIEETVRQALRRLTAMSFLQNVLPFLAQKKPPPPPPLGSLRIASPGDILRLGVVATAGFFYSEQFMFERPFHKNFPQDTIIFFRHEVENFVKSSEHIVLVCTDKYAPDESSKTEAIIPLDNGWEPPRAGEEVIVGLGVWKLNPGSKRVGDFQNDTAPYPDLPRYEGSDLDEERAKRIEVVAGAADHKYFDGLSTMERIVVHPAYWKRSHGSTIARWGVALASIDGIDQGVLATTMGASLFTHVGYQHISETQVEGDERSPEGFSLAILRYRVA</sequence>
<evidence type="ECO:0000313" key="2">
    <source>
        <dbReference type="Proteomes" id="UP001610335"/>
    </source>
</evidence>
<comment type="caution">
    <text evidence="1">The sequence shown here is derived from an EMBL/GenBank/DDBJ whole genome shotgun (WGS) entry which is preliminary data.</text>
</comment>
<evidence type="ECO:0000313" key="1">
    <source>
        <dbReference type="EMBL" id="KAL2834221.1"/>
    </source>
</evidence>
<organism evidence="1 2">
    <name type="scientific">Aspergillus cavernicola</name>
    <dbReference type="NCBI Taxonomy" id="176166"/>
    <lineage>
        <taxon>Eukaryota</taxon>
        <taxon>Fungi</taxon>
        <taxon>Dikarya</taxon>
        <taxon>Ascomycota</taxon>
        <taxon>Pezizomycotina</taxon>
        <taxon>Eurotiomycetes</taxon>
        <taxon>Eurotiomycetidae</taxon>
        <taxon>Eurotiales</taxon>
        <taxon>Aspergillaceae</taxon>
        <taxon>Aspergillus</taxon>
        <taxon>Aspergillus subgen. Nidulantes</taxon>
    </lineage>
</organism>
<accession>A0ABR4J2U7</accession>
<dbReference type="Gene3D" id="3.40.630.30">
    <property type="match status" value="1"/>
</dbReference>
<reference evidence="1 2" key="1">
    <citation type="submission" date="2024-07" db="EMBL/GenBank/DDBJ databases">
        <title>Section-level genome sequencing and comparative genomics of Aspergillus sections Usti and Cavernicolus.</title>
        <authorList>
            <consortium name="Lawrence Berkeley National Laboratory"/>
            <person name="Nybo J.L."/>
            <person name="Vesth T.C."/>
            <person name="Theobald S."/>
            <person name="Frisvad J.C."/>
            <person name="Larsen T.O."/>
            <person name="Kjaerboelling I."/>
            <person name="Rothschild-Mancinelli K."/>
            <person name="Lyhne E.K."/>
            <person name="Kogle M.E."/>
            <person name="Barry K."/>
            <person name="Clum A."/>
            <person name="Na H."/>
            <person name="Ledsgaard L."/>
            <person name="Lin J."/>
            <person name="Lipzen A."/>
            <person name="Kuo A."/>
            <person name="Riley R."/>
            <person name="Mondo S."/>
            <person name="LaButti K."/>
            <person name="Haridas S."/>
            <person name="Pangalinan J."/>
            <person name="Salamov A.A."/>
            <person name="Simmons B.A."/>
            <person name="Magnuson J.K."/>
            <person name="Chen J."/>
            <person name="Drula E."/>
            <person name="Henrissat B."/>
            <person name="Wiebenga A."/>
            <person name="Lubbers R.J."/>
            <person name="Gomes A.C."/>
            <person name="Makela M.R."/>
            <person name="Stajich J."/>
            <person name="Grigoriev I.V."/>
            <person name="Mortensen U.H."/>
            <person name="De vries R.P."/>
            <person name="Baker S.E."/>
            <person name="Andersen M.R."/>
        </authorList>
    </citation>
    <scope>NUCLEOTIDE SEQUENCE [LARGE SCALE GENOMIC DNA]</scope>
    <source>
        <strain evidence="1 2">CBS 600.67</strain>
    </source>
</reference>